<sequence length="94" mass="10724">MEGCRFAAVLILTICMLAPGTGTLIPRGRPSECNLRKDSGSCTRSEQSTKSEQRYYFSTYYNECRMFTYSGCGGNRNNFIHMYDCRRKCVYTVG</sequence>
<dbReference type="PANTHER" id="PTHR10083">
    <property type="entry name" value="KUNITZ-TYPE PROTEASE INHIBITOR-RELATED"/>
    <property type="match status" value="1"/>
</dbReference>
<feature type="signal peptide" evidence="2">
    <location>
        <begin position="1"/>
        <end position="22"/>
    </location>
</feature>
<organism evidence="4">
    <name type="scientific">Conus magus</name>
    <name type="common">Magical cone</name>
    <dbReference type="NCBI Taxonomy" id="6492"/>
    <lineage>
        <taxon>Eukaryota</taxon>
        <taxon>Metazoa</taxon>
        <taxon>Spiralia</taxon>
        <taxon>Lophotrochozoa</taxon>
        <taxon>Mollusca</taxon>
        <taxon>Gastropoda</taxon>
        <taxon>Caenogastropoda</taxon>
        <taxon>Neogastropoda</taxon>
        <taxon>Conoidea</taxon>
        <taxon>Conidae</taxon>
        <taxon>Conus</taxon>
        <taxon>Pionoconus</taxon>
    </lineage>
</organism>
<evidence type="ECO:0000313" key="4">
    <source>
        <dbReference type="EMBL" id="QFQ60992.1"/>
    </source>
</evidence>
<accession>A0A5P8I0I4</accession>
<dbReference type="SUPFAM" id="SSF57362">
    <property type="entry name" value="BPTI-like"/>
    <property type="match status" value="1"/>
</dbReference>
<dbReference type="PROSITE" id="PS50279">
    <property type="entry name" value="BPTI_KUNITZ_2"/>
    <property type="match status" value="1"/>
</dbReference>
<reference evidence="4" key="1">
    <citation type="journal article" date="2019" name="Mar. Drugs">
        <title>Conotoxin diversity in the venom gland transcriptome of the Magician's Cone, Pionoconus magus.</title>
        <authorList>
            <person name="Pardos-Blas J.R."/>
            <person name="Irisarri I."/>
            <person name="Abalde S."/>
            <person name="Tenorio M.J."/>
            <person name="Zardoya R."/>
        </authorList>
    </citation>
    <scope>NUCLEOTIDE SEQUENCE</scope>
    <source>
        <tissue evidence="4">Venom gland</tissue>
    </source>
</reference>
<dbReference type="PANTHER" id="PTHR10083:SF374">
    <property type="entry name" value="BPTI_KUNITZ INHIBITOR DOMAIN-CONTAINING PROTEIN"/>
    <property type="match status" value="1"/>
</dbReference>
<dbReference type="Pfam" id="PF00014">
    <property type="entry name" value="Kunitz_BPTI"/>
    <property type="match status" value="1"/>
</dbReference>
<dbReference type="GO" id="GO:0004867">
    <property type="term" value="F:serine-type endopeptidase inhibitor activity"/>
    <property type="evidence" value="ECO:0007669"/>
    <property type="project" value="InterPro"/>
</dbReference>
<feature type="domain" description="BPTI/Kunitz inhibitor" evidence="3">
    <location>
        <begin position="33"/>
        <end position="89"/>
    </location>
</feature>
<name>A0A5P8I0I4_CONMA</name>
<feature type="chain" id="PRO_5024293957" evidence="2">
    <location>
        <begin position="23"/>
        <end position="94"/>
    </location>
</feature>
<keyword evidence="2" id="KW-0732">Signal</keyword>
<evidence type="ECO:0000256" key="2">
    <source>
        <dbReference type="SAM" id="SignalP"/>
    </source>
</evidence>
<dbReference type="InterPro" id="IPR002223">
    <property type="entry name" value="Kunitz_BPTI"/>
</dbReference>
<dbReference type="InterPro" id="IPR020901">
    <property type="entry name" value="Prtase_inh_Kunz-CS"/>
</dbReference>
<dbReference type="Gene3D" id="4.10.410.10">
    <property type="entry name" value="Pancreatic trypsin inhibitor Kunitz domain"/>
    <property type="match status" value="1"/>
</dbReference>
<dbReference type="PRINTS" id="PR00759">
    <property type="entry name" value="BASICPTASE"/>
</dbReference>
<dbReference type="InterPro" id="IPR050098">
    <property type="entry name" value="TFPI/VKTCI-like"/>
</dbReference>
<dbReference type="SMART" id="SM00131">
    <property type="entry name" value="KU"/>
    <property type="match status" value="1"/>
</dbReference>
<protein>
    <submittedName>
        <fullName evidence="4">Conotoxin superfamily conkunitzin-7</fullName>
    </submittedName>
</protein>
<dbReference type="InterPro" id="IPR036880">
    <property type="entry name" value="Kunitz_BPTI_sf"/>
</dbReference>
<keyword evidence="1" id="KW-1015">Disulfide bond</keyword>
<evidence type="ECO:0000256" key="1">
    <source>
        <dbReference type="ARBA" id="ARBA00023157"/>
    </source>
</evidence>
<dbReference type="GO" id="GO:0005615">
    <property type="term" value="C:extracellular space"/>
    <property type="evidence" value="ECO:0007669"/>
    <property type="project" value="TreeGrafter"/>
</dbReference>
<dbReference type="EMBL" id="MN517309">
    <property type="protein sequence ID" value="QFQ60992.1"/>
    <property type="molecule type" value="mRNA"/>
</dbReference>
<dbReference type="CDD" id="cd00109">
    <property type="entry name" value="Kunitz-type"/>
    <property type="match status" value="1"/>
</dbReference>
<dbReference type="PROSITE" id="PS00280">
    <property type="entry name" value="BPTI_KUNITZ_1"/>
    <property type="match status" value="1"/>
</dbReference>
<dbReference type="AlphaFoldDB" id="A0A5P8I0I4"/>
<proteinExistence type="evidence at transcript level"/>
<evidence type="ECO:0000259" key="3">
    <source>
        <dbReference type="PROSITE" id="PS50279"/>
    </source>
</evidence>